<proteinExistence type="predicted"/>
<gene>
    <name evidence="1" type="ORF">SCAR479_09369</name>
</gene>
<dbReference type="Proteomes" id="UP001465668">
    <property type="component" value="Unassembled WGS sequence"/>
</dbReference>
<organism evidence="1 2">
    <name type="scientific">Seiridium cardinale</name>
    <dbReference type="NCBI Taxonomy" id="138064"/>
    <lineage>
        <taxon>Eukaryota</taxon>
        <taxon>Fungi</taxon>
        <taxon>Dikarya</taxon>
        <taxon>Ascomycota</taxon>
        <taxon>Pezizomycotina</taxon>
        <taxon>Sordariomycetes</taxon>
        <taxon>Xylariomycetidae</taxon>
        <taxon>Amphisphaeriales</taxon>
        <taxon>Sporocadaceae</taxon>
        <taxon>Seiridium</taxon>
    </lineage>
</organism>
<reference evidence="1 2" key="1">
    <citation type="submission" date="2024-02" db="EMBL/GenBank/DDBJ databases">
        <title>First draft genome assembly of two strains of Seiridium cardinale.</title>
        <authorList>
            <person name="Emiliani G."/>
            <person name="Scali E."/>
        </authorList>
    </citation>
    <scope>NUCLEOTIDE SEQUENCE [LARGE SCALE GENOMIC DNA]</scope>
    <source>
        <strain evidence="1 2">BM-138-000479</strain>
    </source>
</reference>
<sequence length="106" mass="11692">MFKIHGQGSDLRGLNLFAELIQTLLPYDTLVLSYNDQGVSPLLQVGMYEAAIVKDVIEVLVQANLEGKPAALDGSSYGFDDTIYLITSIQRNSVYDEFHSHAEDAL</sequence>
<dbReference type="EMBL" id="JARVKM010000045">
    <property type="protein sequence ID" value="KAK9774029.1"/>
    <property type="molecule type" value="Genomic_DNA"/>
</dbReference>
<name>A0ABR2XJT9_9PEZI</name>
<protein>
    <submittedName>
        <fullName evidence="1">Fungal N-terminal domain-containing protein</fullName>
    </submittedName>
</protein>
<comment type="caution">
    <text evidence="1">The sequence shown here is derived from an EMBL/GenBank/DDBJ whole genome shotgun (WGS) entry which is preliminary data.</text>
</comment>
<evidence type="ECO:0000313" key="2">
    <source>
        <dbReference type="Proteomes" id="UP001465668"/>
    </source>
</evidence>
<keyword evidence="2" id="KW-1185">Reference proteome</keyword>
<accession>A0ABR2XJT9</accession>
<evidence type="ECO:0000313" key="1">
    <source>
        <dbReference type="EMBL" id="KAK9774029.1"/>
    </source>
</evidence>